<dbReference type="AlphaFoldDB" id="A0AAD7B331"/>
<name>A0AAD7B331_9AGAR</name>
<gene>
    <name evidence="2" type="ORF">FB45DRAFT_846335</name>
</gene>
<keyword evidence="1" id="KW-0175">Coiled coil</keyword>
<reference evidence="2" key="1">
    <citation type="submission" date="2023-03" db="EMBL/GenBank/DDBJ databases">
        <title>Massive genome expansion in bonnet fungi (Mycena s.s.) driven by repeated elements and novel gene families across ecological guilds.</title>
        <authorList>
            <consortium name="Lawrence Berkeley National Laboratory"/>
            <person name="Harder C.B."/>
            <person name="Miyauchi S."/>
            <person name="Viragh M."/>
            <person name="Kuo A."/>
            <person name="Thoen E."/>
            <person name="Andreopoulos B."/>
            <person name="Lu D."/>
            <person name="Skrede I."/>
            <person name="Drula E."/>
            <person name="Henrissat B."/>
            <person name="Morin E."/>
            <person name="Kohler A."/>
            <person name="Barry K."/>
            <person name="LaButti K."/>
            <person name="Morin E."/>
            <person name="Salamov A."/>
            <person name="Lipzen A."/>
            <person name="Mereny Z."/>
            <person name="Hegedus B."/>
            <person name="Baldrian P."/>
            <person name="Stursova M."/>
            <person name="Weitz H."/>
            <person name="Taylor A."/>
            <person name="Grigoriev I.V."/>
            <person name="Nagy L.G."/>
            <person name="Martin F."/>
            <person name="Kauserud H."/>
        </authorList>
    </citation>
    <scope>NUCLEOTIDE SEQUENCE</scope>
    <source>
        <strain evidence="2">9284</strain>
    </source>
</reference>
<evidence type="ECO:0000256" key="1">
    <source>
        <dbReference type="SAM" id="Coils"/>
    </source>
</evidence>
<evidence type="ECO:0000313" key="2">
    <source>
        <dbReference type="EMBL" id="KAJ7608450.1"/>
    </source>
</evidence>
<dbReference type="EMBL" id="JARKIF010000045">
    <property type="protein sequence ID" value="KAJ7608450.1"/>
    <property type="molecule type" value="Genomic_DNA"/>
</dbReference>
<feature type="coiled-coil region" evidence="1">
    <location>
        <begin position="55"/>
        <end position="82"/>
    </location>
</feature>
<proteinExistence type="predicted"/>
<accession>A0AAD7B331</accession>
<keyword evidence="3" id="KW-1185">Reference proteome</keyword>
<protein>
    <recommendedName>
        <fullName evidence="4">F-box domain-containing protein</fullName>
    </recommendedName>
</protein>
<sequence length="203" mass="23026">MALRCSECRVLSNRLDELDSTVIASNVGTLARHSILMNTNDAPQDSDRNYIRQVVSKADAHIACLDDEISRLEDRLKVLGRERELVSEYRRKNVGILSPMRRLPTEIICQIFSWSLPTPEDVKAPTYKPSAKGSPWVLTWISSRWREICISTHSLWSMLHIDASGFLPPSAMIHAQVQRARMLKIHFYGCEDRDPTPQGLAAV</sequence>
<organism evidence="2 3">
    <name type="scientific">Roridomyces roridus</name>
    <dbReference type="NCBI Taxonomy" id="1738132"/>
    <lineage>
        <taxon>Eukaryota</taxon>
        <taxon>Fungi</taxon>
        <taxon>Dikarya</taxon>
        <taxon>Basidiomycota</taxon>
        <taxon>Agaricomycotina</taxon>
        <taxon>Agaricomycetes</taxon>
        <taxon>Agaricomycetidae</taxon>
        <taxon>Agaricales</taxon>
        <taxon>Marasmiineae</taxon>
        <taxon>Mycenaceae</taxon>
        <taxon>Roridomyces</taxon>
    </lineage>
</organism>
<evidence type="ECO:0000313" key="3">
    <source>
        <dbReference type="Proteomes" id="UP001221142"/>
    </source>
</evidence>
<dbReference type="Proteomes" id="UP001221142">
    <property type="component" value="Unassembled WGS sequence"/>
</dbReference>
<comment type="caution">
    <text evidence="2">The sequence shown here is derived from an EMBL/GenBank/DDBJ whole genome shotgun (WGS) entry which is preliminary data.</text>
</comment>
<evidence type="ECO:0008006" key="4">
    <source>
        <dbReference type="Google" id="ProtNLM"/>
    </source>
</evidence>